<gene>
    <name evidence="3" type="ORF">E8K88_08310</name>
</gene>
<dbReference type="EMBL" id="SSWX01000009">
    <property type="protein sequence ID" value="THJ33664.1"/>
    <property type="molecule type" value="Genomic_DNA"/>
</dbReference>
<dbReference type="Pfam" id="PF00694">
    <property type="entry name" value="Aconitase_C"/>
    <property type="match status" value="1"/>
</dbReference>
<keyword evidence="1" id="KW-0456">Lyase</keyword>
<dbReference type="Proteomes" id="UP000306236">
    <property type="component" value="Unassembled WGS sequence"/>
</dbReference>
<feature type="domain" description="Aconitase A/isopropylmalate dehydratase small subunit swivel" evidence="2">
    <location>
        <begin position="43"/>
        <end position="103"/>
    </location>
</feature>
<dbReference type="InterPro" id="IPR000573">
    <property type="entry name" value="AconitaseA/IPMdHydase_ssu_swvl"/>
</dbReference>
<name>A0A4S5BM51_9BURK</name>
<accession>A0A4S5BM51</accession>
<evidence type="ECO:0000259" key="2">
    <source>
        <dbReference type="Pfam" id="PF00694"/>
    </source>
</evidence>
<protein>
    <submittedName>
        <fullName evidence="3">3-isopropylmalate dehydratase</fullName>
    </submittedName>
</protein>
<sequence length="176" mass="18992">MSLPHLHGRVAWIFEEDNYDIDLIVGIKNIKLTNIDELAAVTMSSYDKDFGSAVQKGDLLVGGHNFGYGHPHYPAMRAMRHLGIAGVIAESFSPGFFRGEISMGFPLVTCPGIRAAVSRWDTLSVDWELGQVRNAANGQALPMEALSSVERATLAAGGFIPYLKARLAKQAPAGHA</sequence>
<comment type="caution">
    <text evidence="3">The sequence shown here is derived from an EMBL/GenBank/DDBJ whole genome shotgun (WGS) entry which is preliminary data.</text>
</comment>
<dbReference type="GO" id="GO:0016829">
    <property type="term" value="F:lyase activity"/>
    <property type="evidence" value="ECO:0007669"/>
    <property type="project" value="UniProtKB-KW"/>
</dbReference>
<keyword evidence="4" id="KW-1185">Reference proteome</keyword>
<dbReference type="PANTHER" id="PTHR43345">
    <property type="entry name" value="3-ISOPROPYLMALATE DEHYDRATASE SMALL SUBUNIT 2-RELATED-RELATED"/>
    <property type="match status" value="1"/>
</dbReference>
<dbReference type="InterPro" id="IPR015928">
    <property type="entry name" value="Aconitase/3IPM_dehydase_swvl"/>
</dbReference>
<proteinExistence type="predicted"/>
<dbReference type="PANTHER" id="PTHR43345:SF2">
    <property type="entry name" value="3-ISOPROPYLMALATE DEHYDRATASE SMALL SUBUNIT 1"/>
    <property type="match status" value="1"/>
</dbReference>
<organism evidence="3 4">
    <name type="scientific">Lampropedia aestuarii</name>
    <dbReference type="NCBI Taxonomy" id="2562762"/>
    <lineage>
        <taxon>Bacteria</taxon>
        <taxon>Pseudomonadati</taxon>
        <taxon>Pseudomonadota</taxon>
        <taxon>Betaproteobacteria</taxon>
        <taxon>Burkholderiales</taxon>
        <taxon>Comamonadaceae</taxon>
        <taxon>Lampropedia</taxon>
    </lineage>
</organism>
<dbReference type="OrthoDB" id="9777465at2"/>
<dbReference type="AlphaFoldDB" id="A0A4S5BM51"/>
<evidence type="ECO:0000313" key="4">
    <source>
        <dbReference type="Proteomes" id="UP000306236"/>
    </source>
</evidence>
<evidence type="ECO:0000313" key="3">
    <source>
        <dbReference type="EMBL" id="THJ33664.1"/>
    </source>
</evidence>
<dbReference type="Gene3D" id="3.20.19.10">
    <property type="entry name" value="Aconitase, domain 4"/>
    <property type="match status" value="1"/>
</dbReference>
<reference evidence="3 4" key="1">
    <citation type="submission" date="2019-04" db="EMBL/GenBank/DDBJ databases">
        <title>Lampropedia sp YIM MLB12 draf genome.</title>
        <authorList>
            <person name="Wang Y.-X."/>
        </authorList>
    </citation>
    <scope>NUCLEOTIDE SEQUENCE [LARGE SCALE GENOMIC DNA]</scope>
    <source>
        <strain evidence="3 4">YIM MLB12</strain>
    </source>
</reference>
<dbReference type="SUPFAM" id="SSF52016">
    <property type="entry name" value="LeuD/IlvD-like"/>
    <property type="match status" value="1"/>
</dbReference>
<dbReference type="RefSeq" id="WP_136406199.1">
    <property type="nucleotide sequence ID" value="NZ_SSWX01000009.1"/>
</dbReference>
<evidence type="ECO:0000256" key="1">
    <source>
        <dbReference type="ARBA" id="ARBA00023239"/>
    </source>
</evidence>
<dbReference type="InterPro" id="IPR050075">
    <property type="entry name" value="LeuD"/>
</dbReference>